<gene>
    <name evidence="2" type="ORF">Wenmar_00865</name>
</gene>
<reference evidence="2 3" key="1">
    <citation type="submission" date="2013-01" db="EMBL/GenBank/DDBJ databases">
        <authorList>
            <person name="Fiebig A."/>
            <person name="Goeker M."/>
            <person name="Klenk H.-P.P."/>
        </authorList>
    </citation>
    <scope>NUCLEOTIDE SEQUENCE [LARGE SCALE GENOMIC DNA]</scope>
    <source>
        <strain evidence="2 3">DSM 24838</strain>
    </source>
</reference>
<keyword evidence="1" id="KW-0732">Signal</keyword>
<evidence type="ECO:0008006" key="4">
    <source>
        <dbReference type="Google" id="ProtNLM"/>
    </source>
</evidence>
<sequence>MLRLAPLLILAAACTPIGVPVPDPGAQTAPLPASANVGGYQSPYANPTTAPIVQPAPTDLNPAVCTGGITPDGRPCPFDEPR</sequence>
<comment type="caution">
    <text evidence="2">The sequence shown here is derived from an EMBL/GenBank/DDBJ whole genome shotgun (WGS) entry which is preliminary data.</text>
</comment>
<evidence type="ECO:0000256" key="1">
    <source>
        <dbReference type="SAM" id="SignalP"/>
    </source>
</evidence>
<accession>A0A0D0Q7P6</accession>
<dbReference type="AlphaFoldDB" id="A0A0D0Q7P6"/>
<proteinExistence type="predicted"/>
<feature type="signal peptide" evidence="1">
    <location>
        <begin position="1"/>
        <end position="18"/>
    </location>
</feature>
<organism evidence="2 3">
    <name type="scientific">Wenxinia marina DSM 24838</name>
    <dbReference type="NCBI Taxonomy" id="1123501"/>
    <lineage>
        <taxon>Bacteria</taxon>
        <taxon>Pseudomonadati</taxon>
        <taxon>Pseudomonadota</taxon>
        <taxon>Alphaproteobacteria</taxon>
        <taxon>Rhodobacterales</taxon>
        <taxon>Roseobacteraceae</taxon>
        <taxon>Wenxinia</taxon>
    </lineage>
</organism>
<dbReference type="RefSeq" id="WP_156169157.1">
    <property type="nucleotide sequence ID" value="NZ_KB902312.1"/>
</dbReference>
<evidence type="ECO:0000313" key="2">
    <source>
        <dbReference type="EMBL" id="KIQ70489.1"/>
    </source>
</evidence>
<feature type="chain" id="PRO_5002218980" description="Lipoprotein" evidence="1">
    <location>
        <begin position="19"/>
        <end position="82"/>
    </location>
</feature>
<dbReference type="Proteomes" id="UP000035100">
    <property type="component" value="Unassembled WGS sequence"/>
</dbReference>
<name>A0A0D0Q7P6_9RHOB</name>
<evidence type="ECO:0000313" key="3">
    <source>
        <dbReference type="Proteomes" id="UP000035100"/>
    </source>
</evidence>
<dbReference type="STRING" id="1123501.Wenmar_00865"/>
<protein>
    <recommendedName>
        <fullName evidence="4">Lipoprotein</fullName>
    </recommendedName>
</protein>
<dbReference type="EMBL" id="AONG01000005">
    <property type="protein sequence ID" value="KIQ70489.1"/>
    <property type="molecule type" value="Genomic_DNA"/>
</dbReference>
<keyword evidence="3" id="KW-1185">Reference proteome</keyword>